<dbReference type="Pfam" id="PF13941">
    <property type="entry name" value="MutL"/>
    <property type="match status" value="1"/>
</dbReference>
<name>A0A2B7JSD0_CUTAC</name>
<organism evidence="3 4">
    <name type="scientific">Cutibacterium acnes</name>
    <name type="common">Propionibacterium acnes</name>
    <dbReference type="NCBI Taxonomy" id="1747"/>
    <lineage>
        <taxon>Bacteria</taxon>
        <taxon>Bacillati</taxon>
        <taxon>Actinomycetota</taxon>
        <taxon>Actinomycetes</taxon>
        <taxon>Propionibacteriales</taxon>
        <taxon>Propionibacteriaceae</taxon>
        <taxon>Cutibacterium</taxon>
    </lineage>
</organism>
<dbReference type="EMBL" id="MVCE01000002">
    <property type="protein sequence ID" value="PGF35367.1"/>
    <property type="molecule type" value="Genomic_DNA"/>
</dbReference>
<dbReference type="EMBL" id="CP031442">
    <property type="protein sequence ID" value="AXM07149.1"/>
    <property type="molecule type" value="Genomic_DNA"/>
</dbReference>
<evidence type="ECO:0000313" key="4">
    <source>
        <dbReference type="Proteomes" id="UP000226191"/>
    </source>
</evidence>
<gene>
    <name evidence="3" type="ORF">B1B09_07350</name>
    <name evidence="2" type="ORF">DXN06_08410</name>
</gene>
<feature type="region of interest" description="Disordered" evidence="1">
    <location>
        <begin position="446"/>
        <end position="476"/>
    </location>
</feature>
<dbReference type="OrthoDB" id="9769453at2"/>
<evidence type="ECO:0000256" key="1">
    <source>
        <dbReference type="SAM" id="MobiDB-lite"/>
    </source>
</evidence>
<dbReference type="InterPro" id="IPR006230">
    <property type="entry name" value="MutL"/>
</dbReference>
<proteinExistence type="predicted"/>
<accession>A0A2B7JSD0</accession>
<reference evidence="2 5" key="2">
    <citation type="submission" date="2018-08" db="EMBL/GenBank/DDBJ databases">
        <title>Genome sequencing of Cutibacterium acnes KCOM 1315.</title>
        <authorList>
            <person name="Kook J.-K."/>
            <person name="Park S.-N."/>
            <person name="Lim Y.K."/>
        </authorList>
    </citation>
    <scope>NUCLEOTIDE SEQUENCE [LARGE SCALE GENOMIC DNA]</scope>
    <source>
        <strain evidence="2 5">KCOM 1315</strain>
    </source>
</reference>
<sequence>MTVLTTLEIGSTITKANAFRMESGLLHHIGQGFAPTSVAAGDVRIGADAAIAQMREQCASPPAAGEIFVNSSAAGGLRMSVHGLTRSMTARAAREAALGAGAIVTMTTVGAMDEFDLEDLQENRPSIILLAGGVDDGEKRIVVENAKVIASAQLGVPVVYAGNSRVRRRVEHIFVDAGQPLTCVDNVFPDVDVLRVEPVRAVIHDVFNDHITAAPGMHGLVELTNHEILPTPGAVLLATELFADAVGDAVVVDVGGATTDVHSVTDGSSEWSARVIDPEPRTKRTVEGDLGVFVNARRVAAMTDEGEDEERLEWLRAIPSDEREAEVTRWLAREAVEAGVGRHAGTVTEIFTPTGKTQVVRGKDLSAVRWVVGTGGALTRVPGGADILRRICTGAGAQLLPSPEATIVIDRDYRFSALGTVAQCYPDEVRRTFAAWIESLTGNTKLPSDEGVGVNDDAAPPDVTKNDTPHGLESTS</sequence>
<evidence type="ECO:0000313" key="5">
    <source>
        <dbReference type="Proteomes" id="UP000256621"/>
    </source>
</evidence>
<dbReference type="NCBIfam" id="TIGR01319">
    <property type="entry name" value="glmL_fam"/>
    <property type="match status" value="1"/>
</dbReference>
<dbReference type="RefSeq" id="WP_002515787.1">
    <property type="nucleotide sequence ID" value="NZ_CAJTHR010000002.1"/>
</dbReference>
<dbReference type="GeneID" id="92858221"/>
<dbReference type="OMA" id="HIIHAPG"/>
<evidence type="ECO:0000313" key="2">
    <source>
        <dbReference type="EMBL" id="AXM07149.1"/>
    </source>
</evidence>
<evidence type="ECO:0000313" key="3">
    <source>
        <dbReference type="EMBL" id="PGF35367.1"/>
    </source>
</evidence>
<dbReference type="AlphaFoldDB" id="A0A2B7JSD0"/>
<protein>
    <submittedName>
        <fullName evidence="3">Methylaspartate mutase</fullName>
    </submittedName>
</protein>
<reference evidence="3 4" key="1">
    <citation type="submission" date="2017-02" db="EMBL/GenBank/DDBJ databases">
        <title>Prevalence of linear plasmids in Cutibacterium acnes isolates obtained from cancerous prostatic tissue.</title>
        <authorList>
            <person name="Davidsson S."/>
            <person name="Bruggemann H."/>
        </authorList>
    </citation>
    <scope>NUCLEOTIDE SEQUENCE [LARGE SCALE GENOMIC DNA]</scope>
    <source>
        <strain evidence="3 4">11-78</strain>
    </source>
</reference>
<dbReference type="Proteomes" id="UP000256621">
    <property type="component" value="Chromosome"/>
</dbReference>
<dbReference type="Proteomes" id="UP000226191">
    <property type="component" value="Unassembled WGS sequence"/>
</dbReference>
<dbReference type="PIRSF" id="PIRSF004729">
    <property type="entry name" value="MutL"/>
    <property type="match status" value="1"/>
</dbReference>